<reference evidence="1 2" key="1">
    <citation type="submission" date="2020-08" db="EMBL/GenBank/DDBJ databases">
        <title>Genomic Encyclopedia of Type Strains, Phase IV (KMG-IV): sequencing the most valuable type-strain genomes for metagenomic binning, comparative biology and taxonomic classification.</title>
        <authorList>
            <person name="Goeker M."/>
        </authorList>
    </citation>
    <scope>NUCLEOTIDE SEQUENCE [LARGE SCALE GENOMIC DNA]</scope>
    <source>
        <strain evidence="1 2">DSM 40141</strain>
    </source>
</reference>
<dbReference type="AlphaFoldDB" id="A0A7X0HFW4"/>
<protein>
    <submittedName>
        <fullName evidence="1">Uncharacterized protein</fullName>
    </submittedName>
</protein>
<gene>
    <name evidence="1" type="ORF">HNQ79_003254</name>
</gene>
<name>A0A7X0HFW4_9ACTN</name>
<dbReference type="RefSeq" id="WP_185031535.1">
    <property type="nucleotide sequence ID" value="NZ_BNBN01000010.1"/>
</dbReference>
<evidence type="ECO:0000313" key="1">
    <source>
        <dbReference type="EMBL" id="MBB6436781.1"/>
    </source>
</evidence>
<comment type="caution">
    <text evidence="1">The sequence shown here is derived from an EMBL/GenBank/DDBJ whole genome shotgun (WGS) entry which is preliminary data.</text>
</comment>
<proteinExistence type="predicted"/>
<evidence type="ECO:0000313" key="2">
    <source>
        <dbReference type="Proteomes" id="UP000540423"/>
    </source>
</evidence>
<sequence length="59" mass="5881">MCGPLCRTGRASAEWFAALVDAPPSSPEEFLVDLVTRGGRISMGDLAADAAGTGGAGTV</sequence>
<keyword evidence="2" id="KW-1185">Reference proteome</keyword>
<dbReference type="EMBL" id="JACHEM010000007">
    <property type="protein sequence ID" value="MBB6436781.1"/>
    <property type="molecule type" value="Genomic_DNA"/>
</dbReference>
<dbReference type="Proteomes" id="UP000540423">
    <property type="component" value="Unassembled WGS sequence"/>
</dbReference>
<organism evidence="1 2">
    <name type="scientific">Streptomyces candidus</name>
    <dbReference type="NCBI Taxonomy" id="67283"/>
    <lineage>
        <taxon>Bacteria</taxon>
        <taxon>Bacillati</taxon>
        <taxon>Actinomycetota</taxon>
        <taxon>Actinomycetes</taxon>
        <taxon>Kitasatosporales</taxon>
        <taxon>Streptomycetaceae</taxon>
        <taxon>Streptomyces</taxon>
    </lineage>
</organism>
<accession>A0A7X0HFW4</accession>